<feature type="compositionally biased region" description="Low complexity" evidence="1">
    <location>
        <begin position="181"/>
        <end position="193"/>
    </location>
</feature>
<gene>
    <name evidence="3" type="ORF">KAF25_005297</name>
</gene>
<evidence type="ECO:0000313" key="3">
    <source>
        <dbReference type="EMBL" id="KAG5662879.1"/>
    </source>
</evidence>
<dbReference type="AlphaFoldDB" id="A0A9P7KV61"/>
<feature type="compositionally biased region" description="Polar residues" evidence="1">
    <location>
        <begin position="194"/>
        <end position="205"/>
    </location>
</feature>
<proteinExistence type="predicted"/>
<dbReference type="EMBL" id="JAGPUO010000005">
    <property type="protein sequence ID" value="KAG5662879.1"/>
    <property type="molecule type" value="Genomic_DNA"/>
</dbReference>
<evidence type="ECO:0000259" key="2">
    <source>
        <dbReference type="Pfam" id="PF20263"/>
    </source>
</evidence>
<dbReference type="Pfam" id="PF20263">
    <property type="entry name" value="LYRM2-like"/>
    <property type="match status" value="1"/>
</dbReference>
<feature type="compositionally biased region" description="Basic and acidic residues" evidence="1">
    <location>
        <begin position="206"/>
        <end position="224"/>
    </location>
</feature>
<feature type="domain" description="LYR motif-containing protein Cup1-like N-terminal" evidence="2">
    <location>
        <begin position="60"/>
        <end position="141"/>
    </location>
</feature>
<feature type="compositionally biased region" description="Acidic residues" evidence="1">
    <location>
        <begin position="466"/>
        <end position="478"/>
    </location>
</feature>
<protein>
    <recommendedName>
        <fullName evidence="2">LYR motif-containing protein Cup1-like N-terminal domain-containing protein</fullName>
    </recommendedName>
</protein>
<sequence length="484" mass="55657">MPKIISGYFKLEELVQQLTFPSTILSQCLEPLSLALFTTNAAIMPRPHAAIPHFLPPLHIYRHILRETSYLPPAIRPAIHTQIQTRFRNHRKNDRLRDKHLAQGTKTLRHLRAANSGESFRMESLMMKAFGRTGARRRSLLSDYVKLEDPTKAEIPSNSDDLEKLIKDVESNAKSPETNPTEASEATTEVESSPNEQQAKSTEPTPSDKIEKKPISPRAKREPKPLQPAFYHKWDTEKLNTLLQSQKALQESAVLAWPKRPIKSLNPDKDIPAKNIWGQPPTENVCQAKRARFWRRAADKIMPPVNNEEWELLGRLSKGAQEEDEQWQVPQRRPSAKAVLAEDSKLSTLDWNWESYATQPTNRIERKSPHTAFSFVGRDREKHPYQSRIEHKELTPRWFRRAYQRVWQFTPREASDQKPKTKKNAFEFGALPISVVPATRAQLEIFEGVNAMGQKLKDRLQSQEVLESDPETEPDPNTEPETHP</sequence>
<reference evidence="3" key="1">
    <citation type="submission" date="2021-04" db="EMBL/GenBank/DDBJ databases">
        <title>Draft genome of Fusarium avenaceum strain F156N33, isolated from an atmospheric sample in Virginia.</title>
        <authorList>
            <person name="Yang S."/>
            <person name="Vinatzer B.A."/>
            <person name="Coleman J."/>
        </authorList>
    </citation>
    <scope>NUCLEOTIDE SEQUENCE</scope>
    <source>
        <strain evidence="3">F156N33</strain>
    </source>
</reference>
<keyword evidence="4" id="KW-1185">Reference proteome</keyword>
<organism evidence="3 4">
    <name type="scientific">Fusarium avenaceum</name>
    <dbReference type="NCBI Taxonomy" id="40199"/>
    <lineage>
        <taxon>Eukaryota</taxon>
        <taxon>Fungi</taxon>
        <taxon>Dikarya</taxon>
        <taxon>Ascomycota</taxon>
        <taxon>Pezizomycotina</taxon>
        <taxon>Sordariomycetes</taxon>
        <taxon>Hypocreomycetidae</taxon>
        <taxon>Hypocreales</taxon>
        <taxon>Nectriaceae</taxon>
        <taxon>Fusarium</taxon>
        <taxon>Fusarium tricinctum species complex</taxon>
    </lineage>
</organism>
<comment type="caution">
    <text evidence="3">The sequence shown here is derived from an EMBL/GenBank/DDBJ whole genome shotgun (WGS) entry which is preliminary data.</text>
</comment>
<dbReference type="InterPro" id="IPR046896">
    <property type="entry name" value="Cup1-like_N"/>
</dbReference>
<accession>A0A9P7KV61</accession>
<dbReference type="CDD" id="cd20273">
    <property type="entry name" value="Complex1_LYR_unchar"/>
    <property type="match status" value="1"/>
</dbReference>
<feature type="region of interest" description="Disordered" evidence="1">
    <location>
        <begin position="170"/>
        <end position="231"/>
    </location>
</feature>
<name>A0A9P7KV61_9HYPO</name>
<dbReference type="Proteomes" id="UP000782241">
    <property type="component" value="Unassembled WGS sequence"/>
</dbReference>
<evidence type="ECO:0000256" key="1">
    <source>
        <dbReference type="SAM" id="MobiDB-lite"/>
    </source>
</evidence>
<feature type="region of interest" description="Disordered" evidence="1">
    <location>
        <begin position="457"/>
        <end position="484"/>
    </location>
</feature>
<evidence type="ECO:0000313" key="4">
    <source>
        <dbReference type="Proteomes" id="UP000782241"/>
    </source>
</evidence>